<dbReference type="Proteomes" id="UP001239019">
    <property type="component" value="Unassembled WGS sequence"/>
</dbReference>
<keyword evidence="3" id="KW-1185">Reference proteome</keyword>
<feature type="chain" id="PRO_5046273804" evidence="1">
    <location>
        <begin position="24"/>
        <end position="266"/>
    </location>
</feature>
<name>A0ABU0W8J4_9GAMM</name>
<proteinExistence type="predicted"/>
<comment type="caution">
    <text evidence="2">The sequence shown here is derived from an EMBL/GenBank/DDBJ whole genome shotgun (WGS) entry which is preliminary data.</text>
</comment>
<accession>A0ABU0W8J4</accession>
<dbReference type="InterPro" id="IPR007433">
    <property type="entry name" value="DUF481"/>
</dbReference>
<dbReference type="EMBL" id="JAVDDT010000007">
    <property type="protein sequence ID" value="MDQ2070359.1"/>
    <property type="molecule type" value="Genomic_DNA"/>
</dbReference>
<evidence type="ECO:0000313" key="2">
    <source>
        <dbReference type="EMBL" id="MDQ2070359.1"/>
    </source>
</evidence>
<reference evidence="2 3" key="1">
    <citation type="submission" date="2023-08" db="EMBL/GenBank/DDBJ databases">
        <title>Whole-genome sequencing of halo(alkali)philic microorganisms from hypersaline lakes.</title>
        <authorList>
            <person name="Sorokin D.Y."/>
            <person name="Abbas B."/>
            <person name="Merkel A.Y."/>
        </authorList>
    </citation>
    <scope>NUCLEOTIDE SEQUENCE [LARGE SCALE GENOMIC DNA]</scope>
    <source>
        <strain evidence="2 3">AB-CW4</strain>
    </source>
</reference>
<organism evidence="2 3">
    <name type="scientific">Natronospira bacteriovora</name>
    <dbReference type="NCBI Taxonomy" id="3069753"/>
    <lineage>
        <taxon>Bacteria</taxon>
        <taxon>Pseudomonadati</taxon>
        <taxon>Pseudomonadota</taxon>
        <taxon>Gammaproteobacteria</taxon>
        <taxon>Natronospirales</taxon>
        <taxon>Natronospiraceae</taxon>
        <taxon>Natronospira</taxon>
    </lineage>
</organism>
<evidence type="ECO:0000256" key="1">
    <source>
        <dbReference type="SAM" id="SignalP"/>
    </source>
</evidence>
<dbReference type="RefSeq" id="WP_306728859.1">
    <property type="nucleotide sequence ID" value="NZ_JAVDDT010000007.1"/>
</dbReference>
<dbReference type="Pfam" id="PF04338">
    <property type="entry name" value="DUF481"/>
    <property type="match status" value="1"/>
</dbReference>
<sequence length="266" mass="29743">MRQSGALKALVPFVLMVPFSAQAGTDSIWGTVERPDEGEVAMNEEILNGVRFGGRAELSYQQLRRTTEQEILNSRILLGFGKGDWGHAIEARANQGKEGETTTAERYQLNFKSEYNIDDNDYVFAAVNSEKNRIDNIDLRTVEALGYGRRLMRTDRQQLDTEVGLGARQVRFRDDLPTERTEILRLGLDYDLKMSDSARLSQTIQVDRALDSEENTRSESITSVSASLVGELALTLSLEFIHNSQPASPDIPRTQTVTSVGLSYSF</sequence>
<keyword evidence="1" id="KW-0732">Signal</keyword>
<feature type="signal peptide" evidence="1">
    <location>
        <begin position="1"/>
        <end position="23"/>
    </location>
</feature>
<gene>
    <name evidence="2" type="ORF">RBH19_10750</name>
</gene>
<evidence type="ECO:0000313" key="3">
    <source>
        <dbReference type="Proteomes" id="UP001239019"/>
    </source>
</evidence>
<protein>
    <submittedName>
        <fullName evidence="2">DUF481 domain-containing protein</fullName>
    </submittedName>
</protein>